<comment type="subcellular location">
    <subcellularLocation>
        <location evidence="1">Cytoplasm</location>
    </subcellularLocation>
    <subcellularLocation>
        <location evidence="1">Nucleus</location>
    </subcellularLocation>
</comment>
<keyword evidence="1" id="KW-0539">Nucleus</keyword>
<accession>A0A9K3GNW5</accession>
<keyword evidence="5" id="KW-1185">Reference proteome</keyword>
<evidence type="ECO:0000313" key="4">
    <source>
        <dbReference type="EMBL" id="GIQ90674.1"/>
    </source>
</evidence>
<reference evidence="4 5" key="1">
    <citation type="journal article" date="2018" name="PLoS ONE">
        <title>The draft genome of Kipferlia bialata reveals reductive genome evolution in fornicate parasites.</title>
        <authorList>
            <person name="Tanifuji G."/>
            <person name="Takabayashi S."/>
            <person name="Kume K."/>
            <person name="Takagi M."/>
            <person name="Nakayama T."/>
            <person name="Kamikawa R."/>
            <person name="Inagaki Y."/>
            <person name="Hashimoto T."/>
        </authorList>
    </citation>
    <scope>NUCLEOTIDE SEQUENCE [LARGE SCALE GENOMIC DNA]</scope>
    <source>
        <strain evidence="4">NY0173</strain>
    </source>
</reference>
<comment type="function">
    <text evidence="1">Acts as an adapter for the XPO1/CRM1-mediated export of the 60S ribosomal subunit.</text>
</comment>
<comment type="caution">
    <text evidence="4">The sequence shown here is derived from an EMBL/GenBank/DDBJ whole genome shotgun (WGS) entry which is preliminary data.</text>
</comment>
<dbReference type="EMBL" id="BDIP01006507">
    <property type="protein sequence ID" value="GIQ90674.1"/>
    <property type="molecule type" value="Genomic_DNA"/>
</dbReference>
<feature type="non-terminal residue" evidence="4">
    <location>
        <position position="131"/>
    </location>
</feature>
<protein>
    <recommendedName>
        <fullName evidence="1">60S ribosomal export protein NMD3</fullName>
    </recommendedName>
</protein>
<evidence type="ECO:0000259" key="2">
    <source>
        <dbReference type="Pfam" id="PF04981"/>
    </source>
</evidence>
<dbReference type="InterPro" id="IPR039768">
    <property type="entry name" value="Nmd3"/>
</dbReference>
<dbReference type="GO" id="GO:0043023">
    <property type="term" value="F:ribosomal large subunit binding"/>
    <property type="evidence" value="ECO:0007669"/>
    <property type="project" value="InterPro"/>
</dbReference>
<evidence type="ECO:0000256" key="1">
    <source>
        <dbReference type="RuleBase" id="RU364108"/>
    </source>
</evidence>
<dbReference type="OrthoDB" id="203821at2759"/>
<feature type="domain" description="Nmd3 N-terminal" evidence="2">
    <location>
        <begin position="2"/>
        <end position="72"/>
    </location>
</feature>
<feature type="non-terminal residue" evidence="4">
    <location>
        <position position="1"/>
    </location>
</feature>
<keyword evidence="1" id="KW-0963">Cytoplasm</keyword>
<dbReference type="Proteomes" id="UP000265618">
    <property type="component" value="Unassembled WGS sequence"/>
</dbReference>
<dbReference type="Pfam" id="PF21193">
    <property type="entry name" value="NMD_SH3"/>
    <property type="match status" value="1"/>
</dbReference>
<dbReference type="AlphaFoldDB" id="A0A9K3GNW5"/>
<dbReference type="InterPro" id="IPR048899">
    <property type="entry name" value="NMD_SH3"/>
</dbReference>
<dbReference type="Pfam" id="PF04981">
    <property type="entry name" value="NMD3"/>
    <property type="match status" value="1"/>
</dbReference>
<organism evidence="4 5">
    <name type="scientific">Kipferlia bialata</name>
    <dbReference type="NCBI Taxonomy" id="797122"/>
    <lineage>
        <taxon>Eukaryota</taxon>
        <taxon>Metamonada</taxon>
        <taxon>Carpediemonas-like organisms</taxon>
        <taxon>Kipferlia</taxon>
    </lineage>
</organism>
<name>A0A9K3GNW5_9EUKA</name>
<gene>
    <name evidence="4" type="ORF">KIPB_013554</name>
</gene>
<comment type="similarity">
    <text evidence="1">Belongs to the NMD3 family.</text>
</comment>
<feature type="domain" description="60S ribosomal export protein NMD3 SH3" evidence="3">
    <location>
        <begin position="75"/>
        <end position="110"/>
    </location>
</feature>
<sequence>IILKKQASLRVQAVEEENDGINFYFAAHNQAQKFTHFLHTVVPGTHEKSSKLISHNERDATANIKMTFVYEIAPICRDDLVILPIKAARQLGVNQLCLVLRVSNQIHLYDLAAGVYTAMTSLLYHKSYTYS</sequence>
<keyword evidence="1" id="KW-0813">Transport</keyword>
<dbReference type="PANTHER" id="PTHR12746:SF2">
    <property type="entry name" value="60S RIBOSOMAL EXPORT PROTEIN NMD3"/>
    <property type="match status" value="1"/>
</dbReference>
<dbReference type="GO" id="GO:0005737">
    <property type="term" value="C:cytoplasm"/>
    <property type="evidence" value="ECO:0007669"/>
    <property type="project" value="UniProtKB-SubCell"/>
</dbReference>
<dbReference type="PANTHER" id="PTHR12746">
    <property type="entry name" value="NONSENSE-MEDIATED MRNA DECAY PROTEIN 3"/>
    <property type="match status" value="1"/>
</dbReference>
<keyword evidence="1" id="KW-0653">Protein transport</keyword>
<dbReference type="GO" id="GO:0000055">
    <property type="term" value="P:ribosomal large subunit export from nucleus"/>
    <property type="evidence" value="ECO:0007669"/>
    <property type="project" value="TreeGrafter"/>
</dbReference>
<dbReference type="GO" id="GO:0005634">
    <property type="term" value="C:nucleus"/>
    <property type="evidence" value="ECO:0007669"/>
    <property type="project" value="UniProtKB-SubCell"/>
</dbReference>
<evidence type="ECO:0000313" key="5">
    <source>
        <dbReference type="Proteomes" id="UP000265618"/>
    </source>
</evidence>
<proteinExistence type="inferred from homology"/>
<dbReference type="GO" id="GO:0015031">
    <property type="term" value="P:protein transport"/>
    <property type="evidence" value="ECO:0007669"/>
    <property type="project" value="UniProtKB-KW"/>
</dbReference>
<evidence type="ECO:0000259" key="3">
    <source>
        <dbReference type="Pfam" id="PF21193"/>
    </source>
</evidence>
<dbReference type="InterPro" id="IPR007064">
    <property type="entry name" value="Nmd3_N"/>
</dbReference>